<comment type="caution">
    <text evidence="7">The sequence shown here is derived from an EMBL/GenBank/DDBJ whole genome shotgun (WGS) entry which is preliminary data.</text>
</comment>
<keyword evidence="4" id="KW-0443">Lipid metabolism</keyword>
<evidence type="ECO:0000256" key="4">
    <source>
        <dbReference type="ARBA" id="ARBA00023098"/>
    </source>
</evidence>
<dbReference type="Proteomes" id="UP000739565">
    <property type="component" value="Unassembled WGS sequence"/>
</dbReference>
<evidence type="ECO:0000256" key="3">
    <source>
        <dbReference type="ARBA" id="ARBA00022946"/>
    </source>
</evidence>
<dbReference type="EMBL" id="JAHXRI010000006">
    <property type="protein sequence ID" value="MBZ1349858.1"/>
    <property type="molecule type" value="Genomic_DNA"/>
</dbReference>
<dbReference type="NCBIfam" id="NF006008">
    <property type="entry name" value="PRK08139.1"/>
    <property type="match status" value="1"/>
</dbReference>
<dbReference type="Gene3D" id="3.90.226.10">
    <property type="entry name" value="2-enoyl-CoA Hydratase, Chain A, domain 1"/>
    <property type="match status" value="1"/>
</dbReference>
<dbReference type="InterPro" id="IPR052377">
    <property type="entry name" value="Mitochondrial_ECH-domain"/>
</dbReference>
<organism evidence="7 8">
    <name type="scientific">Zwartia hollandica</name>
    <dbReference type="NCBI Taxonomy" id="324606"/>
    <lineage>
        <taxon>Bacteria</taxon>
        <taxon>Pseudomonadati</taxon>
        <taxon>Pseudomonadota</taxon>
        <taxon>Betaproteobacteria</taxon>
        <taxon>Burkholderiales</taxon>
        <taxon>Alcaligenaceae</taxon>
        <taxon>Zwartia</taxon>
    </lineage>
</organism>
<name>A0A953N889_9BURK</name>
<comment type="function">
    <text evidence="5">May play a role in fatty acid biosynthesis and insulin sensitivity.</text>
</comment>
<protein>
    <recommendedName>
        <fullName evidence="6">Enoyl-CoA hydratase domain-containing protein 3, mitochondrial</fullName>
    </recommendedName>
</protein>
<keyword evidence="2" id="KW-0276">Fatty acid metabolism</keyword>
<proteinExistence type="inferred from homology"/>
<dbReference type="Gene3D" id="1.10.12.10">
    <property type="entry name" value="Lyase 2-enoyl-coa Hydratase, Chain A, domain 2"/>
    <property type="match status" value="1"/>
</dbReference>
<evidence type="ECO:0000256" key="6">
    <source>
        <dbReference type="ARBA" id="ARBA00040545"/>
    </source>
</evidence>
<keyword evidence="7" id="KW-0456">Lyase</keyword>
<dbReference type="GO" id="GO:0016836">
    <property type="term" value="F:hydro-lyase activity"/>
    <property type="evidence" value="ECO:0007669"/>
    <property type="project" value="TreeGrafter"/>
</dbReference>
<evidence type="ECO:0000256" key="5">
    <source>
        <dbReference type="ARBA" id="ARBA00037410"/>
    </source>
</evidence>
<dbReference type="Pfam" id="PF00378">
    <property type="entry name" value="ECH_1"/>
    <property type="match status" value="1"/>
</dbReference>
<comment type="similarity">
    <text evidence="1">Belongs to the enoyl-CoA hydratase/isomerase family.</text>
</comment>
<dbReference type="AlphaFoldDB" id="A0A953N889"/>
<dbReference type="SUPFAM" id="SSF52096">
    <property type="entry name" value="ClpP/crotonase"/>
    <property type="match status" value="1"/>
</dbReference>
<evidence type="ECO:0000313" key="7">
    <source>
        <dbReference type="EMBL" id="MBZ1349858.1"/>
    </source>
</evidence>
<sequence>MNTATTPYVLRNDFGAAAHLTLNRGAQYNPLSLDMISALRTHILEISSDASIKVVVLKGAGKGFCAGHDLKEMNANRNEPWLSALFGQCSALMQDMLACPKPIIAQVHGVASAAGCQLVATCDLAIATTETRFSLPGVNIGLFCSTPAVAVSRAVQTKHALEMLLTGQSISAQTAAEWGLINTAVPAEEIEVHIQRLTHVISEKSTEVLALGKKTFYQQAELARSDAYTVAGKAMTHNMFLEDSLEGINAFLDKRSPRWRS</sequence>
<dbReference type="GO" id="GO:0006631">
    <property type="term" value="P:fatty acid metabolic process"/>
    <property type="evidence" value="ECO:0007669"/>
    <property type="project" value="UniProtKB-KW"/>
</dbReference>
<accession>A0A953N889</accession>
<dbReference type="CDD" id="cd06558">
    <property type="entry name" value="crotonase-like"/>
    <property type="match status" value="1"/>
</dbReference>
<evidence type="ECO:0000256" key="1">
    <source>
        <dbReference type="ARBA" id="ARBA00005254"/>
    </source>
</evidence>
<dbReference type="PANTHER" id="PTHR43602">
    <property type="match status" value="1"/>
</dbReference>
<gene>
    <name evidence="7" type="ORF">KZZ10_04295</name>
</gene>
<dbReference type="PANTHER" id="PTHR43602:SF1">
    <property type="entry name" value="ENOYL-COA HYDRATASE DOMAIN-CONTAINING PROTEIN 3, MITOCHONDRIAL"/>
    <property type="match status" value="1"/>
</dbReference>
<keyword evidence="8" id="KW-1185">Reference proteome</keyword>
<dbReference type="InterPro" id="IPR029045">
    <property type="entry name" value="ClpP/crotonase-like_dom_sf"/>
</dbReference>
<evidence type="ECO:0000256" key="2">
    <source>
        <dbReference type="ARBA" id="ARBA00022832"/>
    </source>
</evidence>
<evidence type="ECO:0000313" key="8">
    <source>
        <dbReference type="Proteomes" id="UP000739565"/>
    </source>
</evidence>
<dbReference type="RefSeq" id="WP_259660273.1">
    <property type="nucleotide sequence ID" value="NZ_JAHXRI010000006.1"/>
</dbReference>
<dbReference type="InterPro" id="IPR001753">
    <property type="entry name" value="Enoyl-CoA_hydra/iso"/>
</dbReference>
<dbReference type="InterPro" id="IPR014748">
    <property type="entry name" value="Enoyl-CoA_hydra_C"/>
</dbReference>
<reference evidence="7" key="1">
    <citation type="submission" date="2021-07" db="EMBL/GenBank/DDBJ databases">
        <title>New genus and species of the family Alcaligenaceae.</title>
        <authorList>
            <person name="Hahn M.W."/>
        </authorList>
    </citation>
    <scope>NUCLEOTIDE SEQUENCE</scope>
    <source>
        <strain evidence="7">LF4-65</strain>
    </source>
</reference>
<keyword evidence="3" id="KW-0809">Transit peptide</keyword>